<dbReference type="InterPro" id="IPR003439">
    <property type="entry name" value="ABC_transporter-like_ATP-bd"/>
</dbReference>
<dbReference type="RefSeq" id="WP_162317109.1">
    <property type="nucleotide sequence ID" value="NZ_JAHQXF010000001.1"/>
</dbReference>
<evidence type="ECO:0000256" key="5">
    <source>
        <dbReference type="ARBA" id="ARBA00022840"/>
    </source>
</evidence>
<dbReference type="Pfam" id="PF00005">
    <property type="entry name" value="ABC_tran"/>
    <property type="match status" value="1"/>
</dbReference>
<evidence type="ECO:0000313" key="11">
    <source>
        <dbReference type="Proteomes" id="UP000766550"/>
    </source>
</evidence>
<dbReference type="Proteomes" id="UP000766550">
    <property type="component" value="Unassembled WGS sequence"/>
</dbReference>
<evidence type="ECO:0000256" key="1">
    <source>
        <dbReference type="ARBA" id="ARBA00004202"/>
    </source>
</evidence>
<dbReference type="GO" id="GO:0005524">
    <property type="term" value="F:ATP binding"/>
    <property type="evidence" value="ECO:0007669"/>
    <property type="project" value="UniProtKB-KW"/>
</dbReference>
<comment type="subcellular location">
    <subcellularLocation>
        <location evidence="1">Cell membrane</location>
        <topology evidence="1">Peripheral membrane protein</topology>
    </subcellularLocation>
</comment>
<dbReference type="PROSITE" id="PS00211">
    <property type="entry name" value="ABC_TRANSPORTER_1"/>
    <property type="match status" value="1"/>
</dbReference>
<comment type="caution">
    <text evidence="10">The sequence shown here is derived from an EMBL/GenBank/DDBJ whole genome shotgun (WGS) entry which is preliminary data.</text>
</comment>
<evidence type="ECO:0000256" key="2">
    <source>
        <dbReference type="ARBA" id="ARBA00005417"/>
    </source>
</evidence>
<feature type="region of interest" description="Disordered" evidence="8">
    <location>
        <begin position="183"/>
        <end position="207"/>
    </location>
</feature>
<keyword evidence="3" id="KW-0813">Transport</keyword>
<sequence length="279" mass="29619">MTAIEATGLRYAYPDGTLAVDGVDVTIDAGERVALLGPNGAGKSTLLQLLGGLVEPDAGTVRYFGETTDADSVRERLSVLTQDPAEYLFNPTVREDLAYGPAQQDLPRAEVERRVARLADRLDLDGLLSKPPFRLSGGEQRRAALASALTVEPDALLLDEPVSNVDAANRAEILSLLDELSAEGGPASEASGGSSERRSDGVTLVTSTPETELVPHVADRVILLDSAGEVAARGPTREILTDVDLLTDCDLRPPQVVRLFEGREDVPLTVAEARARLDG</sequence>
<keyword evidence="4" id="KW-0547">Nucleotide-binding</keyword>
<feature type="compositionally biased region" description="Low complexity" evidence="8">
    <location>
        <begin position="183"/>
        <end position="194"/>
    </location>
</feature>
<feature type="domain" description="ABC transporter" evidence="9">
    <location>
        <begin position="4"/>
        <end position="251"/>
    </location>
</feature>
<proteinExistence type="inferred from homology"/>
<dbReference type="Gene3D" id="3.40.50.300">
    <property type="entry name" value="P-loop containing nucleotide triphosphate hydrolases"/>
    <property type="match status" value="1"/>
</dbReference>
<accession>A0A8J8C340</accession>
<dbReference type="SMART" id="SM00382">
    <property type="entry name" value="AAA"/>
    <property type="match status" value="1"/>
</dbReference>
<dbReference type="CDD" id="cd03225">
    <property type="entry name" value="ABC_cobalt_CbiO_domain1"/>
    <property type="match status" value="1"/>
</dbReference>
<dbReference type="PANTHER" id="PTHR43553">
    <property type="entry name" value="HEAVY METAL TRANSPORTER"/>
    <property type="match status" value="1"/>
</dbReference>
<organism evidence="10 11">
    <name type="scientific">Haloarcula limicola</name>
    <dbReference type="NCBI Taxonomy" id="1429915"/>
    <lineage>
        <taxon>Archaea</taxon>
        <taxon>Methanobacteriati</taxon>
        <taxon>Methanobacteriota</taxon>
        <taxon>Stenosarchaea group</taxon>
        <taxon>Halobacteria</taxon>
        <taxon>Halobacteriales</taxon>
        <taxon>Haloarculaceae</taxon>
        <taxon>Haloarcula</taxon>
    </lineage>
</organism>
<gene>
    <name evidence="10" type="ORF">KTS45_07395</name>
</gene>
<reference evidence="10 11" key="1">
    <citation type="submission" date="2021-06" db="EMBL/GenBank/DDBJ databases">
        <title>New haloarchaea isolates fom saline soil.</title>
        <authorList>
            <person name="Duran-Viseras A."/>
            <person name="Sanchez-Porro C.S."/>
            <person name="Ventosa A."/>
        </authorList>
    </citation>
    <scope>NUCLEOTIDE SEQUENCE [LARGE SCALE GENOMIC DNA]</scope>
    <source>
        <strain evidence="10 11">JCM 183640</strain>
    </source>
</reference>
<keyword evidence="6" id="KW-0472">Membrane</keyword>
<dbReference type="InterPro" id="IPR015856">
    <property type="entry name" value="ABC_transpr_CbiO/EcfA_su"/>
</dbReference>
<dbReference type="InterPro" id="IPR027417">
    <property type="entry name" value="P-loop_NTPase"/>
</dbReference>
<dbReference type="SUPFAM" id="SSF52540">
    <property type="entry name" value="P-loop containing nucleoside triphosphate hydrolases"/>
    <property type="match status" value="1"/>
</dbReference>
<dbReference type="EMBL" id="JAHQXF010000001">
    <property type="protein sequence ID" value="MBV0924026.1"/>
    <property type="molecule type" value="Genomic_DNA"/>
</dbReference>
<keyword evidence="11" id="KW-1185">Reference proteome</keyword>
<evidence type="ECO:0000313" key="10">
    <source>
        <dbReference type="EMBL" id="MBV0924026.1"/>
    </source>
</evidence>
<comment type="similarity">
    <text evidence="2">Belongs to the ABC transporter superfamily.</text>
</comment>
<dbReference type="InterPro" id="IPR050095">
    <property type="entry name" value="ECF_ABC_transporter_ATP-bd"/>
</dbReference>
<comment type="function">
    <text evidence="7">Probably part of an ABC transporter complex. Responsible for energy coupling to the transport system.</text>
</comment>
<evidence type="ECO:0000256" key="4">
    <source>
        <dbReference type="ARBA" id="ARBA00022741"/>
    </source>
</evidence>
<dbReference type="AlphaFoldDB" id="A0A8J8C340"/>
<evidence type="ECO:0000256" key="3">
    <source>
        <dbReference type="ARBA" id="ARBA00022448"/>
    </source>
</evidence>
<dbReference type="OrthoDB" id="18209at2157"/>
<evidence type="ECO:0000256" key="7">
    <source>
        <dbReference type="ARBA" id="ARBA00025157"/>
    </source>
</evidence>
<protein>
    <submittedName>
        <fullName evidence="10">Energy-coupling factor ABC transporter ATP-binding protein</fullName>
    </submittedName>
</protein>
<keyword evidence="5 10" id="KW-0067">ATP-binding</keyword>
<evidence type="ECO:0000259" key="9">
    <source>
        <dbReference type="PROSITE" id="PS50893"/>
    </source>
</evidence>
<evidence type="ECO:0000256" key="6">
    <source>
        <dbReference type="ARBA" id="ARBA00023136"/>
    </source>
</evidence>
<dbReference type="GO" id="GO:0042626">
    <property type="term" value="F:ATPase-coupled transmembrane transporter activity"/>
    <property type="evidence" value="ECO:0007669"/>
    <property type="project" value="TreeGrafter"/>
</dbReference>
<dbReference type="InterPro" id="IPR017871">
    <property type="entry name" value="ABC_transporter-like_CS"/>
</dbReference>
<dbReference type="PROSITE" id="PS50893">
    <property type="entry name" value="ABC_TRANSPORTER_2"/>
    <property type="match status" value="1"/>
</dbReference>
<name>A0A8J8C340_9EURY</name>
<dbReference type="GO" id="GO:0043190">
    <property type="term" value="C:ATP-binding cassette (ABC) transporter complex"/>
    <property type="evidence" value="ECO:0007669"/>
    <property type="project" value="TreeGrafter"/>
</dbReference>
<evidence type="ECO:0000256" key="8">
    <source>
        <dbReference type="SAM" id="MobiDB-lite"/>
    </source>
</evidence>
<dbReference type="GO" id="GO:0016887">
    <property type="term" value="F:ATP hydrolysis activity"/>
    <property type="evidence" value="ECO:0007669"/>
    <property type="project" value="InterPro"/>
</dbReference>
<dbReference type="PANTHER" id="PTHR43553:SF24">
    <property type="entry name" value="ENERGY-COUPLING FACTOR TRANSPORTER ATP-BINDING PROTEIN ECFA1"/>
    <property type="match status" value="1"/>
</dbReference>
<dbReference type="InterPro" id="IPR003593">
    <property type="entry name" value="AAA+_ATPase"/>
</dbReference>